<organism evidence="1 2">
    <name type="scientific">Ureibacillus thermosphaericus</name>
    <dbReference type="NCBI Taxonomy" id="51173"/>
    <lineage>
        <taxon>Bacteria</taxon>
        <taxon>Bacillati</taxon>
        <taxon>Bacillota</taxon>
        <taxon>Bacilli</taxon>
        <taxon>Bacillales</taxon>
        <taxon>Caryophanaceae</taxon>
        <taxon>Ureibacillus</taxon>
    </lineage>
</organism>
<dbReference type="Proteomes" id="UP000557217">
    <property type="component" value="Unassembled WGS sequence"/>
</dbReference>
<accession>A0A840PJR8</accession>
<dbReference type="AlphaFoldDB" id="A0A840PJR8"/>
<reference evidence="1 2" key="1">
    <citation type="submission" date="2020-08" db="EMBL/GenBank/DDBJ databases">
        <title>Genomic Encyclopedia of Type Strains, Phase IV (KMG-IV): sequencing the most valuable type-strain genomes for metagenomic binning, comparative biology and taxonomic classification.</title>
        <authorList>
            <person name="Goeker M."/>
        </authorList>
    </citation>
    <scope>NUCLEOTIDE SEQUENCE [LARGE SCALE GENOMIC DNA]</scope>
    <source>
        <strain evidence="1 2">DSM 10633</strain>
    </source>
</reference>
<gene>
    <name evidence="1" type="ORF">HNR36_001041</name>
</gene>
<keyword evidence="2" id="KW-1185">Reference proteome</keyword>
<name>A0A840PJR8_URETH</name>
<evidence type="ECO:0000313" key="2">
    <source>
        <dbReference type="Proteomes" id="UP000557217"/>
    </source>
</evidence>
<protein>
    <submittedName>
        <fullName evidence="1">Uncharacterized protein</fullName>
    </submittedName>
</protein>
<evidence type="ECO:0000313" key="1">
    <source>
        <dbReference type="EMBL" id="MBB5148655.1"/>
    </source>
</evidence>
<sequence>MHDNTPLAMVSAIASFLQENLKDMRFPSKNGIEKTVTVHKGYLPPIKNLKRGEEQESDDYPFVIVRYLGEEDDTDKEKCILNFRILLGAFNDDAQNGWKDVVGLSTRIKFLLKRQKFIGSGELTGKIETAIYEEQMKPTWHGVMDVNFKMHSAQQEIGGMIEDDFFAKNYQK</sequence>
<dbReference type="RefSeq" id="WP_168412162.1">
    <property type="nucleotide sequence ID" value="NZ_JAAXPW010000008.1"/>
</dbReference>
<comment type="caution">
    <text evidence="1">The sequence shown here is derived from an EMBL/GenBank/DDBJ whole genome shotgun (WGS) entry which is preliminary data.</text>
</comment>
<dbReference type="EMBL" id="JACHGZ010000008">
    <property type="protein sequence ID" value="MBB5148655.1"/>
    <property type="molecule type" value="Genomic_DNA"/>
</dbReference>
<proteinExistence type="predicted"/>